<proteinExistence type="predicted"/>
<dbReference type="RefSeq" id="WP_228873805.1">
    <property type="nucleotide sequence ID" value="NZ_JAHUVW010000004.1"/>
</dbReference>
<evidence type="ECO:0000313" key="1">
    <source>
        <dbReference type="EMBL" id="MBV7674085.1"/>
    </source>
</evidence>
<dbReference type="Proteomes" id="UP000735541">
    <property type="component" value="Unassembled WGS sequence"/>
</dbReference>
<protein>
    <submittedName>
        <fullName evidence="1">Uncharacterized protein</fullName>
    </submittedName>
</protein>
<gene>
    <name evidence="1" type="ORF">STHAL_32070</name>
</gene>
<dbReference type="EMBL" id="JAHUVW010000004">
    <property type="protein sequence ID" value="MBV7674085.1"/>
    <property type="molecule type" value="Genomic_DNA"/>
</dbReference>
<name>A0ABS6U0P4_STRHA</name>
<organism evidence="1 2">
    <name type="scientific">Streptomyces halstedii</name>
    <dbReference type="NCBI Taxonomy" id="1944"/>
    <lineage>
        <taxon>Bacteria</taxon>
        <taxon>Bacillati</taxon>
        <taxon>Actinomycetota</taxon>
        <taxon>Actinomycetes</taxon>
        <taxon>Kitasatosporales</taxon>
        <taxon>Streptomycetaceae</taxon>
        <taxon>Streptomyces</taxon>
    </lineage>
</organism>
<comment type="caution">
    <text evidence="1">The sequence shown here is derived from an EMBL/GenBank/DDBJ whole genome shotgun (WGS) entry which is preliminary data.</text>
</comment>
<reference evidence="1 2" key="1">
    <citation type="submission" date="2021-07" db="EMBL/GenBank/DDBJ databases">
        <title>Sequencing Streptomyces halstedii LGO-A4 genome an citrus endophytic actinomycete.</title>
        <authorList>
            <person name="Samborskyy M."/>
            <person name="Scott N."/>
            <person name="Deglau R."/>
            <person name="Dickens S."/>
            <person name="Oliveira L.G."/>
        </authorList>
    </citation>
    <scope>NUCLEOTIDE SEQUENCE [LARGE SCALE GENOMIC DNA]</scope>
    <source>
        <strain evidence="1 2">LGO-A4</strain>
    </source>
</reference>
<accession>A0ABS6U0P4</accession>
<evidence type="ECO:0000313" key="2">
    <source>
        <dbReference type="Proteomes" id="UP000735541"/>
    </source>
</evidence>
<sequence length="165" mass="18532">MARDLRWDANRFQRTARGATWKVAIYDANGRQVYATGTLESADAARYWHACWGGKAAVRRVELTEHVTDITERFVYLGDLPVAGRPADLPELPDGAHQVNRHYRFTVGPAVLPTPDHVRNYYQWLTAAQEGAVPAAPRADLDKLKLLEVTLIHYARLVELADLPS</sequence>
<keyword evidence="2" id="KW-1185">Reference proteome</keyword>